<dbReference type="AlphaFoldDB" id="A0ABD1DXK4"/>
<feature type="region of interest" description="Disordered" evidence="1">
    <location>
        <begin position="31"/>
        <end position="66"/>
    </location>
</feature>
<organism evidence="3 4">
    <name type="scientific">Culex pipiens pipiens</name>
    <name type="common">Northern house mosquito</name>
    <dbReference type="NCBI Taxonomy" id="38569"/>
    <lineage>
        <taxon>Eukaryota</taxon>
        <taxon>Metazoa</taxon>
        <taxon>Ecdysozoa</taxon>
        <taxon>Arthropoda</taxon>
        <taxon>Hexapoda</taxon>
        <taxon>Insecta</taxon>
        <taxon>Pterygota</taxon>
        <taxon>Neoptera</taxon>
        <taxon>Endopterygota</taxon>
        <taxon>Diptera</taxon>
        <taxon>Nematocera</taxon>
        <taxon>Culicoidea</taxon>
        <taxon>Culicidae</taxon>
        <taxon>Culicinae</taxon>
        <taxon>Culicini</taxon>
        <taxon>Culex</taxon>
        <taxon>Culex</taxon>
    </lineage>
</organism>
<dbReference type="Pfam" id="PF00690">
    <property type="entry name" value="Cation_ATPase_N"/>
    <property type="match status" value="1"/>
</dbReference>
<keyword evidence="4" id="KW-1185">Reference proteome</keyword>
<feature type="domain" description="Cation-transporting P-type ATPase N-terminal" evidence="2">
    <location>
        <begin position="5"/>
        <end position="40"/>
    </location>
</feature>
<proteinExistence type="predicted"/>
<accession>A0ABD1DXK4</accession>
<dbReference type="EMBL" id="JBEHCU010000705">
    <property type="protein sequence ID" value="KAL1404194.1"/>
    <property type="molecule type" value="Genomic_DNA"/>
</dbReference>
<sequence length="134" mass="15358">MEDGHSKTVEECVGFFRVDSEKGLTPDQVKEYQKKYGPNAHISAQRREDRRDSQQESYHRNRRRGRRSGHVELVPIYVSSSSLVIAAAQVTPMASLVIVIERGVYETGRGSTREEPGLVAWSFCYRNKIKVRLF</sequence>
<protein>
    <recommendedName>
        <fullName evidence="2">Cation-transporting P-type ATPase N-terminal domain-containing protein</fullName>
    </recommendedName>
</protein>
<comment type="caution">
    <text evidence="3">The sequence shown here is derived from an EMBL/GenBank/DDBJ whole genome shotgun (WGS) entry which is preliminary data.</text>
</comment>
<evidence type="ECO:0000313" key="4">
    <source>
        <dbReference type="Proteomes" id="UP001562425"/>
    </source>
</evidence>
<evidence type="ECO:0000256" key="1">
    <source>
        <dbReference type="SAM" id="MobiDB-lite"/>
    </source>
</evidence>
<evidence type="ECO:0000259" key="2">
    <source>
        <dbReference type="Pfam" id="PF00690"/>
    </source>
</evidence>
<evidence type="ECO:0000313" key="3">
    <source>
        <dbReference type="EMBL" id="KAL1404194.1"/>
    </source>
</evidence>
<reference evidence="3 4" key="1">
    <citation type="submission" date="2024-05" db="EMBL/GenBank/DDBJ databases">
        <title>Culex pipiens pipiens assembly and annotation.</title>
        <authorList>
            <person name="Alout H."/>
            <person name="Durand T."/>
        </authorList>
    </citation>
    <scope>NUCLEOTIDE SEQUENCE [LARGE SCALE GENOMIC DNA]</scope>
    <source>
        <strain evidence="3">HA-2024</strain>
        <tissue evidence="3">Whole body</tissue>
    </source>
</reference>
<dbReference type="Proteomes" id="UP001562425">
    <property type="component" value="Unassembled WGS sequence"/>
</dbReference>
<name>A0ABD1DXK4_CULPP</name>
<feature type="compositionally biased region" description="Basic and acidic residues" evidence="1">
    <location>
        <begin position="45"/>
        <end position="59"/>
    </location>
</feature>
<dbReference type="SUPFAM" id="SSF81665">
    <property type="entry name" value="Calcium ATPase, transmembrane domain M"/>
    <property type="match status" value="1"/>
</dbReference>
<dbReference type="InterPro" id="IPR004014">
    <property type="entry name" value="ATPase_P-typ_cation-transptr_N"/>
</dbReference>
<gene>
    <name evidence="3" type="ORF">pipiens_019012</name>
</gene>
<dbReference type="InterPro" id="IPR023298">
    <property type="entry name" value="ATPase_P-typ_TM_dom_sf"/>
</dbReference>